<dbReference type="Proteomes" id="UP001162480">
    <property type="component" value="Chromosome 2"/>
</dbReference>
<reference evidence="1" key="1">
    <citation type="submission" date="2023-08" db="EMBL/GenBank/DDBJ databases">
        <authorList>
            <person name="Alioto T."/>
            <person name="Alioto T."/>
            <person name="Gomez Garrido J."/>
        </authorList>
    </citation>
    <scope>NUCLEOTIDE SEQUENCE</scope>
</reference>
<organism evidence="1 2">
    <name type="scientific">Octopus vulgaris</name>
    <name type="common">Common octopus</name>
    <dbReference type="NCBI Taxonomy" id="6645"/>
    <lineage>
        <taxon>Eukaryota</taxon>
        <taxon>Metazoa</taxon>
        <taxon>Spiralia</taxon>
        <taxon>Lophotrochozoa</taxon>
        <taxon>Mollusca</taxon>
        <taxon>Cephalopoda</taxon>
        <taxon>Coleoidea</taxon>
        <taxon>Octopodiformes</taxon>
        <taxon>Octopoda</taxon>
        <taxon>Incirrata</taxon>
        <taxon>Octopodidae</taxon>
        <taxon>Octopus</taxon>
    </lineage>
</organism>
<sequence>MNLWAIGQLMYPKRGRDVGDEKTSYHRRRCHNIDDIDIYDDNVGSDNSGYGKITDTCGIVGGDSHGCNGGGVSSDRYRSCGNGSSVDVVLGVAERYGANGGVDTRRG</sequence>
<protein>
    <submittedName>
        <fullName evidence="1">Uncharacterized protein</fullName>
    </submittedName>
</protein>
<evidence type="ECO:0000313" key="2">
    <source>
        <dbReference type="Proteomes" id="UP001162480"/>
    </source>
</evidence>
<accession>A0AA36EXA5</accession>
<gene>
    <name evidence="1" type="ORF">OCTVUL_1B004753</name>
</gene>
<keyword evidence="2" id="KW-1185">Reference proteome</keyword>
<name>A0AA36EXA5_OCTVU</name>
<dbReference type="EMBL" id="OX597815">
    <property type="protein sequence ID" value="CAI9717726.1"/>
    <property type="molecule type" value="Genomic_DNA"/>
</dbReference>
<proteinExistence type="predicted"/>
<evidence type="ECO:0000313" key="1">
    <source>
        <dbReference type="EMBL" id="CAI9717726.1"/>
    </source>
</evidence>
<dbReference type="AlphaFoldDB" id="A0AA36EXA5"/>